<comment type="subcellular location">
    <subcellularLocation>
        <location evidence="15 16">Cytoplasm</location>
    </subcellularLocation>
</comment>
<dbReference type="AlphaFoldDB" id="A0A1I0YZY0"/>
<evidence type="ECO:0000256" key="6">
    <source>
        <dbReference type="ARBA" id="ARBA00023306"/>
    </source>
</evidence>
<evidence type="ECO:0000259" key="17">
    <source>
        <dbReference type="Pfam" id="PF01225"/>
    </source>
</evidence>
<evidence type="ECO:0000256" key="9">
    <source>
        <dbReference type="ARBA" id="ARBA00056782"/>
    </source>
</evidence>
<evidence type="ECO:0000313" key="20">
    <source>
        <dbReference type="EMBL" id="SFB18935.1"/>
    </source>
</evidence>
<keyword evidence="15" id="KW-0547">Nucleotide-binding</keyword>
<evidence type="ECO:0000256" key="12">
    <source>
        <dbReference type="ARBA" id="ARBA00075482"/>
    </source>
</evidence>
<evidence type="ECO:0000259" key="18">
    <source>
        <dbReference type="Pfam" id="PF02875"/>
    </source>
</evidence>
<dbReference type="EC" id="6.3.2.13" evidence="10 15"/>
<feature type="domain" description="Mur ligase central" evidence="19">
    <location>
        <begin position="148"/>
        <end position="354"/>
    </location>
</feature>
<evidence type="ECO:0000259" key="19">
    <source>
        <dbReference type="Pfam" id="PF08245"/>
    </source>
</evidence>
<dbReference type="Pfam" id="PF02875">
    <property type="entry name" value="Mur_ligase_C"/>
    <property type="match status" value="1"/>
</dbReference>
<feature type="binding site" evidence="15">
    <location>
        <begin position="192"/>
        <end position="193"/>
    </location>
    <ligand>
        <name>UDP-N-acetyl-alpha-D-muramoyl-L-alanyl-D-glutamate</name>
        <dbReference type="ChEBI" id="CHEBI:83900"/>
    </ligand>
</feature>
<dbReference type="NCBIfam" id="TIGR01085">
    <property type="entry name" value="murE"/>
    <property type="match status" value="1"/>
</dbReference>
<dbReference type="GO" id="GO:0009252">
    <property type="term" value="P:peptidoglycan biosynthetic process"/>
    <property type="evidence" value="ECO:0007669"/>
    <property type="project" value="UniProtKB-UniRule"/>
</dbReference>
<organism evidence="20 21">
    <name type="scientific">Lentibacillus halodurans</name>
    <dbReference type="NCBI Taxonomy" id="237679"/>
    <lineage>
        <taxon>Bacteria</taxon>
        <taxon>Bacillati</taxon>
        <taxon>Bacillota</taxon>
        <taxon>Bacilli</taxon>
        <taxon>Bacillales</taxon>
        <taxon>Bacillaceae</taxon>
        <taxon>Lentibacillus</taxon>
    </lineage>
</organism>
<evidence type="ECO:0000313" key="21">
    <source>
        <dbReference type="Proteomes" id="UP000198642"/>
    </source>
</evidence>
<dbReference type="NCBIfam" id="NF001126">
    <property type="entry name" value="PRK00139.1-4"/>
    <property type="match status" value="1"/>
</dbReference>
<feature type="binding site" evidence="15">
    <location>
        <position position="191"/>
    </location>
    <ligand>
        <name>UDP-N-acetyl-alpha-D-muramoyl-L-alanyl-D-glutamate</name>
        <dbReference type="ChEBI" id="CHEBI:83900"/>
    </ligand>
</feature>
<feature type="binding site" evidence="15">
    <location>
        <position position="219"/>
    </location>
    <ligand>
        <name>UDP-N-acetyl-alpha-D-muramoyl-L-alanyl-D-glutamate</name>
        <dbReference type="ChEBI" id="CHEBI:83900"/>
    </ligand>
</feature>
<keyword evidence="15 20" id="KW-0436">Ligase</keyword>
<feature type="binding site" evidence="15">
    <location>
        <begin position="449"/>
        <end position="452"/>
    </location>
    <ligand>
        <name>meso-2,6-diaminopimelate</name>
        <dbReference type="ChEBI" id="CHEBI:57791"/>
    </ligand>
</feature>
<feature type="binding site" evidence="15">
    <location>
        <begin position="150"/>
        <end position="156"/>
    </location>
    <ligand>
        <name>ATP</name>
        <dbReference type="ChEBI" id="CHEBI:30616"/>
    </ligand>
</feature>
<keyword evidence="15" id="KW-0460">Magnesium</keyword>
<evidence type="ECO:0000256" key="8">
    <source>
        <dbReference type="ARBA" id="ARBA00050251"/>
    </source>
</evidence>
<dbReference type="SUPFAM" id="SSF63418">
    <property type="entry name" value="MurE/MurF N-terminal domain"/>
    <property type="match status" value="1"/>
</dbReference>
<feature type="binding site" evidence="15">
    <location>
        <position position="425"/>
    </location>
    <ligand>
        <name>meso-2,6-diaminopimelate</name>
        <dbReference type="ChEBI" id="CHEBI:57791"/>
    </ligand>
</feature>
<dbReference type="Gene3D" id="3.90.190.20">
    <property type="entry name" value="Mur ligase, C-terminal domain"/>
    <property type="match status" value="1"/>
</dbReference>
<keyword evidence="3 15" id="KW-0132">Cell division</keyword>
<keyword evidence="15" id="KW-0963">Cytoplasm</keyword>
<keyword evidence="5 15" id="KW-0573">Peptidoglycan synthesis</keyword>
<feature type="domain" description="Mur ligase C-terminal" evidence="18">
    <location>
        <begin position="376"/>
        <end position="501"/>
    </location>
</feature>
<comment type="caution">
    <text evidence="15">Lacks conserved residue(s) required for the propagation of feature annotation.</text>
</comment>
<comment type="PTM">
    <text evidence="15">Carboxylation is probably crucial for Mg(2+) binding and, consequently, for the gamma-phosphate positioning of ATP.</text>
</comment>
<dbReference type="SUPFAM" id="SSF53244">
    <property type="entry name" value="MurD-like peptide ligases, peptide-binding domain"/>
    <property type="match status" value="1"/>
</dbReference>
<dbReference type="GO" id="GO:0005524">
    <property type="term" value="F:ATP binding"/>
    <property type="evidence" value="ECO:0007669"/>
    <property type="project" value="UniProtKB-UniRule"/>
</dbReference>
<feature type="binding site" evidence="15">
    <location>
        <position position="503"/>
    </location>
    <ligand>
        <name>meso-2,6-diaminopimelate</name>
        <dbReference type="ChEBI" id="CHEBI:57791"/>
    </ligand>
</feature>
<feature type="binding site" evidence="15">
    <location>
        <position position="499"/>
    </location>
    <ligand>
        <name>meso-2,6-diaminopimelate</name>
        <dbReference type="ChEBI" id="CHEBI:57791"/>
    </ligand>
</feature>
<keyword evidence="6 15" id="KW-0131">Cell cycle</keyword>
<feature type="binding site" evidence="15">
    <location>
        <position position="227"/>
    </location>
    <ligand>
        <name>UDP-N-acetyl-alpha-D-muramoyl-L-alanyl-D-glutamate</name>
        <dbReference type="ChEBI" id="CHEBI:83900"/>
    </ligand>
</feature>
<evidence type="ECO:0000256" key="15">
    <source>
        <dbReference type="HAMAP-Rule" id="MF_00208"/>
    </source>
</evidence>
<dbReference type="Pfam" id="PF01225">
    <property type="entry name" value="Mur_ligase"/>
    <property type="match status" value="1"/>
</dbReference>
<keyword evidence="15" id="KW-0067">ATP-binding</keyword>
<dbReference type="Proteomes" id="UP000198642">
    <property type="component" value="Unassembled WGS sequence"/>
</dbReference>
<evidence type="ECO:0000256" key="10">
    <source>
        <dbReference type="ARBA" id="ARBA00066633"/>
    </source>
</evidence>
<dbReference type="GO" id="GO:0000287">
    <property type="term" value="F:magnesium ion binding"/>
    <property type="evidence" value="ECO:0007669"/>
    <property type="project" value="UniProtKB-UniRule"/>
</dbReference>
<dbReference type="Gene3D" id="3.40.1390.10">
    <property type="entry name" value="MurE/MurF, N-terminal domain"/>
    <property type="match status" value="1"/>
</dbReference>
<comment type="similarity">
    <text evidence="2 15">Belongs to the MurCDEF family. MurE subfamily.</text>
</comment>
<dbReference type="GO" id="GO:0005737">
    <property type="term" value="C:cytoplasm"/>
    <property type="evidence" value="ECO:0007669"/>
    <property type="project" value="UniProtKB-SubCell"/>
</dbReference>
<keyword evidence="21" id="KW-1185">Reference proteome</keyword>
<dbReference type="UniPathway" id="UPA00219"/>
<evidence type="ECO:0000256" key="11">
    <source>
        <dbReference type="ARBA" id="ARBA00072883"/>
    </source>
</evidence>
<dbReference type="PANTHER" id="PTHR23135:SF4">
    <property type="entry name" value="UDP-N-ACETYLMURAMOYL-L-ALANYL-D-GLUTAMATE--2,6-DIAMINOPIMELATE LIGASE MURE HOMOLOG, CHLOROPLASTIC"/>
    <property type="match status" value="1"/>
</dbReference>
<comment type="cofactor">
    <cofactor evidence="15">
        <name>Mg(2+)</name>
        <dbReference type="ChEBI" id="CHEBI:18420"/>
    </cofactor>
</comment>
<sequence length="530" mass="59113">MSYCCAFVSAGRNWLNKPIPLDQFMILWFENVQLLQNRVFEMKLSELISVLPFYDVSTSLDDIEISSVQADSRNVDSGCLFICIEGFTVDGHDFIEQAVNHGAQAILAEKDVKASVPVIRVADTTKAMAIVASKFYEYPTRQLPLIGVTGTNGKTTITYLLESIFNQFKKKTGVIGTIQMKIGHDSYPVHNTTPDALYLQKTFQQMKSKKVNTAIMEVSSHALDMGRVHGCDFDIAVFTNLSQDHLDYHQDMKDYLHAKSLLFAQLGNTYSEERKKFAVINEDDPHFSVLQKSTAQHVVTYGYQHDAQVKAEDIHLEVTKTRFTMHTPVGSTRIRSNLIGKFNVYNMLAASAAAICANVPLAVIKDALENVQGVDGRFQPVDGNQDFAAVVDYAHTPDSLENVLQTIKGFAAHNVYVVVGCGGDRDKTKRPLMASIALEYADQAIFTSDNPRTEDPKAILTDMTDGLHADHFTVIENRRDAIFHAVNIAETGDIVLIAGKGHETYQEIGHTRYHFDDREVAEEAIQAKEY</sequence>
<feature type="modified residue" description="N6-carboxylysine" evidence="15">
    <location>
        <position position="259"/>
    </location>
</feature>
<evidence type="ECO:0000256" key="14">
    <source>
        <dbReference type="ARBA" id="ARBA00081560"/>
    </source>
</evidence>
<dbReference type="InterPro" id="IPR035911">
    <property type="entry name" value="MurE/MurF_N"/>
</dbReference>
<dbReference type="STRING" id="237679.SAMN04488072_10959"/>
<dbReference type="InterPro" id="IPR013221">
    <property type="entry name" value="Mur_ligase_cen"/>
</dbReference>
<dbReference type="InterPro" id="IPR000713">
    <property type="entry name" value="Mur_ligase_N"/>
</dbReference>
<feature type="short sequence motif" description="Meso-diaminopimelate recognition motif" evidence="15">
    <location>
        <begin position="449"/>
        <end position="452"/>
    </location>
</feature>
<dbReference type="NCBIfam" id="NF001124">
    <property type="entry name" value="PRK00139.1-2"/>
    <property type="match status" value="1"/>
</dbReference>
<dbReference type="InterPro" id="IPR036565">
    <property type="entry name" value="Mur-like_cat_sf"/>
</dbReference>
<dbReference type="InterPro" id="IPR005761">
    <property type="entry name" value="UDP-N-AcMur-Glu-dNH2Pim_ligase"/>
</dbReference>
<dbReference type="InterPro" id="IPR004101">
    <property type="entry name" value="Mur_ligase_C"/>
</dbReference>
<keyword evidence="4 15" id="KW-0133">Cell shape</keyword>
<dbReference type="PANTHER" id="PTHR23135">
    <property type="entry name" value="MUR LIGASE FAMILY MEMBER"/>
    <property type="match status" value="1"/>
</dbReference>
<dbReference type="GO" id="GO:0071555">
    <property type="term" value="P:cell wall organization"/>
    <property type="evidence" value="ECO:0007669"/>
    <property type="project" value="UniProtKB-KW"/>
</dbReference>
<evidence type="ECO:0000256" key="7">
    <source>
        <dbReference type="ARBA" id="ARBA00023316"/>
    </source>
</evidence>
<evidence type="ECO:0000256" key="13">
    <source>
        <dbReference type="ARBA" id="ARBA00076158"/>
    </source>
</evidence>
<dbReference type="SUPFAM" id="SSF53623">
    <property type="entry name" value="MurD-like peptide ligases, catalytic domain"/>
    <property type="match status" value="1"/>
</dbReference>
<feature type="binding site" evidence="15">
    <location>
        <position position="72"/>
    </location>
    <ligand>
        <name>UDP-N-acetyl-alpha-D-muramoyl-L-alanyl-D-glutamate</name>
        <dbReference type="ChEBI" id="CHEBI:83900"/>
    </ligand>
</feature>
<protein>
    <recommendedName>
        <fullName evidence="11 15">UDP-N-acetylmuramoyl-L-alanyl-D-glutamate--2,6-diaminopimelate ligase</fullName>
        <ecNumber evidence="10 15">6.3.2.13</ecNumber>
    </recommendedName>
    <alternativeName>
        <fullName evidence="12 15">Meso-A2pm-adding enzyme</fullName>
    </alternativeName>
    <alternativeName>
        <fullName evidence="13 15">Meso-diaminopimelate-adding enzyme</fullName>
    </alternativeName>
    <alternativeName>
        <fullName evidence="14 15">UDP-MurNAc-L-Ala-D-Glu:meso-diaminopimelate ligase</fullName>
    </alternativeName>
    <alternativeName>
        <fullName evidence="15">UDP-MurNAc-tripeptide synthetase</fullName>
    </alternativeName>
    <alternativeName>
        <fullName evidence="15">UDP-N-acetylmuramyl-tripeptide synthetase</fullName>
    </alternativeName>
</protein>
<dbReference type="EMBL" id="FOJW01000009">
    <property type="protein sequence ID" value="SFB18935.1"/>
    <property type="molecule type" value="Genomic_DNA"/>
</dbReference>
<comment type="function">
    <text evidence="9 15">Catalyzes the addition of meso-diaminopimelic acid to the nucleotide precursor UDP-N-acetylmuramoyl-L-alanyl-D-glutamate (UMAG) in the biosynthesis of bacterial cell-wall peptidoglycan.</text>
</comment>
<dbReference type="Gene3D" id="3.40.1190.10">
    <property type="entry name" value="Mur-like, catalytic domain"/>
    <property type="match status" value="1"/>
</dbReference>
<dbReference type="Pfam" id="PF08245">
    <property type="entry name" value="Mur_ligase_M"/>
    <property type="match status" value="1"/>
</dbReference>
<dbReference type="HAMAP" id="MF_00208">
    <property type="entry name" value="MurE"/>
    <property type="match status" value="1"/>
</dbReference>
<proteinExistence type="inferred from homology"/>
<evidence type="ECO:0000256" key="1">
    <source>
        <dbReference type="ARBA" id="ARBA00004752"/>
    </source>
</evidence>
<comment type="catalytic activity">
    <reaction evidence="8 15">
        <text>UDP-N-acetyl-alpha-D-muramoyl-L-alanyl-D-glutamate + meso-2,6-diaminopimelate + ATP = UDP-N-acetyl-alpha-D-muramoyl-L-alanyl-gamma-D-glutamyl-meso-2,6-diaminopimelate + ADP + phosphate + H(+)</text>
        <dbReference type="Rhea" id="RHEA:23676"/>
        <dbReference type="ChEBI" id="CHEBI:15378"/>
        <dbReference type="ChEBI" id="CHEBI:30616"/>
        <dbReference type="ChEBI" id="CHEBI:43474"/>
        <dbReference type="ChEBI" id="CHEBI:57791"/>
        <dbReference type="ChEBI" id="CHEBI:83900"/>
        <dbReference type="ChEBI" id="CHEBI:83905"/>
        <dbReference type="ChEBI" id="CHEBI:456216"/>
        <dbReference type="EC" id="6.3.2.13"/>
    </reaction>
</comment>
<evidence type="ECO:0000256" key="4">
    <source>
        <dbReference type="ARBA" id="ARBA00022960"/>
    </source>
</evidence>
<dbReference type="FunFam" id="3.90.190.20:FF:000006">
    <property type="entry name" value="UDP-N-acetylmuramoyl-L-alanyl-D-glutamate--2,6-diaminopimelate ligase"/>
    <property type="match status" value="1"/>
</dbReference>
<evidence type="ECO:0000256" key="16">
    <source>
        <dbReference type="RuleBase" id="RU004135"/>
    </source>
</evidence>
<feature type="domain" description="Mur ligase N-terminal catalytic" evidence="17">
    <location>
        <begin position="64"/>
        <end position="136"/>
    </location>
</feature>
<evidence type="ECO:0000256" key="3">
    <source>
        <dbReference type="ARBA" id="ARBA00022618"/>
    </source>
</evidence>
<keyword evidence="7 15" id="KW-0961">Cell wall biogenesis/degradation</keyword>
<accession>A0A1I0YZY0</accession>
<dbReference type="GO" id="GO:0051301">
    <property type="term" value="P:cell division"/>
    <property type="evidence" value="ECO:0007669"/>
    <property type="project" value="UniProtKB-KW"/>
</dbReference>
<name>A0A1I0YZY0_9BACI</name>
<dbReference type="GO" id="GO:0008360">
    <property type="term" value="P:regulation of cell shape"/>
    <property type="evidence" value="ECO:0007669"/>
    <property type="project" value="UniProtKB-KW"/>
</dbReference>
<dbReference type="GO" id="GO:0008765">
    <property type="term" value="F:UDP-N-acetylmuramoylalanyl-D-glutamate-2,6-diaminopimelate ligase activity"/>
    <property type="evidence" value="ECO:0007669"/>
    <property type="project" value="UniProtKB-UniRule"/>
</dbReference>
<evidence type="ECO:0000256" key="2">
    <source>
        <dbReference type="ARBA" id="ARBA00005898"/>
    </source>
</evidence>
<dbReference type="InterPro" id="IPR036615">
    <property type="entry name" value="Mur_ligase_C_dom_sf"/>
</dbReference>
<reference evidence="20 21" key="1">
    <citation type="submission" date="2016-10" db="EMBL/GenBank/DDBJ databases">
        <authorList>
            <person name="de Groot N.N."/>
        </authorList>
    </citation>
    <scope>NUCLEOTIDE SEQUENCE [LARGE SCALE GENOMIC DNA]</scope>
    <source>
        <strain evidence="20 21">CGMCC 1.3702</strain>
    </source>
</reference>
<evidence type="ECO:0000256" key="5">
    <source>
        <dbReference type="ARBA" id="ARBA00022984"/>
    </source>
</evidence>
<comment type="pathway">
    <text evidence="1 15 16">Cell wall biogenesis; peptidoglycan biosynthesis.</text>
</comment>
<gene>
    <name evidence="15" type="primary">murE</name>
    <name evidence="20" type="ORF">SAMN04488072_10959</name>
</gene>